<protein>
    <submittedName>
        <fullName evidence="2">HET-domain-containing protein</fullName>
    </submittedName>
</protein>
<accession>A0ABR2JM77</accession>
<dbReference type="PANTHER" id="PTHR33112">
    <property type="entry name" value="DOMAIN PROTEIN, PUTATIVE-RELATED"/>
    <property type="match status" value="1"/>
</dbReference>
<feature type="domain" description="Heterokaryon incompatibility" evidence="1">
    <location>
        <begin position="223"/>
        <end position="384"/>
    </location>
</feature>
<name>A0ABR2JM77_9PEZI</name>
<organism evidence="2 3">
    <name type="scientific">Apiospora arundinis</name>
    <dbReference type="NCBI Taxonomy" id="335852"/>
    <lineage>
        <taxon>Eukaryota</taxon>
        <taxon>Fungi</taxon>
        <taxon>Dikarya</taxon>
        <taxon>Ascomycota</taxon>
        <taxon>Pezizomycotina</taxon>
        <taxon>Sordariomycetes</taxon>
        <taxon>Xylariomycetidae</taxon>
        <taxon>Amphisphaeriales</taxon>
        <taxon>Apiosporaceae</taxon>
        <taxon>Apiospora</taxon>
    </lineage>
</organism>
<reference evidence="2 3" key="1">
    <citation type="journal article" date="2024" name="IMA Fungus">
        <title>Apiospora arundinis, a panoply of carbohydrate-active enzymes and secondary metabolites.</title>
        <authorList>
            <person name="Sorensen T."/>
            <person name="Petersen C."/>
            <person name="Muurmann A.T."/>
            <person name="Christiansen J.V."/>
            <person name="Brundto M.L."/>
            <person name="Overgaard C.K."/>
            <person name="Boysen A.T."/>
            <person name="Wollenberg R.D."/>
            <person name="Larsen T.O."/>
            <person name="Sorensen J.L."/>
            <person name="Nielsen K.L."/>
            <person name="Sondergaard T.E."/>
        </authorList>
    </citation>
    <scope>NUCLEOTIDE SEQUENCE [LARGE SCALE GENOMIC DNA]</scope>
    <source>
        <strain evidence="2 3">AAU 773</strain>
    </source>
</reference>
<gene>
    <name evidence="2" type="ORF">PGQ11_001254</name>
</gene>
<dbReference type="Proteomes" id="UP001390339">
    <property type="component" value="Unassembled WGS sequence"/>
</dbReference>
<dbReference type="PANTHER" id="PTHR33112:SF16">
    <property type="entry name" value="HETEROKARYON INCOMPATIBILITY DOMAIN-CONTAINING PROTEIN"/>
    <property type="match status" value="1"/>
</dbReference>
<evidence type="ECO:0000259" key="1">
    <source>
        <dbReference type="Pfam" id="PF06985"/>
    </source>
</evidence>
<evidence type="ECO:0000313" key="2">
    <source>
        <dbReference type="EMBL" id="KAK8879960.1"/>
    </source>
</evidence>
<dbReference type="InterPro" id="IPR010730">
    <property type="entry name" value="HET"/>
</dbReference>
<comment type="caution">
    <text evidence="2">The sequence shown here is derived from an EMBL/GenBank/DDBJ whole genome shotgun (WGS) entry which is preliminary data.</text>
</comment>
<dbReference type="Pfam" id="PF06985">
    <property type="entry name" value="HET"/>
    <property type="match status" value="1"/>
</dbReference>
<sequence>MSGAAVTLWEAREPRLLNGLCQYCTRTFAFKYTAREAYDVPWNRTTRYPEFSELLSSGCPGCETISRGIRWHLREGDEQKNRDPLPEAWAGEVTIHRVAVHMNNPDRSLRPSARDNAPAQLHVFITLLETGGTLWGIPFRIYGNPDSHDRPESRIRGRVPSRTPLSPSNNIAIRGYLENCSKHHSACRPHQSGEVPSRLIDVEIGAEGVRLVESDGLPAGTRYAALSHVWGNPKMTAPFLVTKKDALSRFKDLIPFHDLPQSFQDAIKVTRALQLRYVWIDSLCIVQDSLDDWHAEAPRMAMIYSNAYVTIVATRAVSAHDGFLKRTPPEFPPARIPYCIPNEDGSLEAGFVYLQIRYGSFYYHEPTMDIEGTVWNSRGWTFQERILSRRLIHFTKDLVFIECWSRNWSEDDRLSVDFINRMPWIGCSTATEKYSLNPADVYTSWYMLVQAYTRRSLTKEHDKLPALAGVAQRVSQITGDTNVAGLWKGDFANGLLWHKLSPAKLQGSSTIPNKQQGPSWSWASLGGPVGWIGYRRNISTLTCFDILQMAPPLSLPYQPDSGRVKVRGLLVGSIRITPDAISKAAYIDSDYVGSAYMDENRPYDVSEGILAFPIVFWATESAGHCDFLLLKTITEKEAIYRRVGVLSSKSEYKRLRDDTYTGYPGSFLGGRLKRFPITSGLTTFEIA</sequence>
<evidence type="ECO:0000313" key="3">
    <source>
        <dbReference type="Proteomes" id="UP001390339"/>
    </source>
</evidence>
<keyword evidence="3" id="KW-1185">Reference proteome</keyword>
<proteinExistence type="predicted"/>
<dbReference type="EMBL" id="JAPCWZ010000001">
    <property type="protein sequence ID" value="KAK8879960.1"/>
    <property type="molecule type" value="Genomic_DNA"/>
</dbReference>